<dbReference type="Pfam" id="PF10011">
    <property type="entry name" value="DUF2254"/>
    <property type="match status" value="1"/>
</dbReference>
<evidence type="ECO:0000313" key="3">
    <source>
        <dbReference type="Proteomes" id="UP000009282"/>
    </source>
</evidence>
<reference evidence="2 3" key="1">
    <citation type="journal article" date="2011" name="J. Bacteriol.">
        <title>Complete genome sequence of seawater bacterium Glaciecola nitratireducens FR1064T.</title>
        <authorList>
            <person name="Bian F."/>
            <person name="Qin Q.L."/>
            <person name="Xie B.B."/>
            <person name="Shu Y.L."/>
            <person name="Zhang X.Y."/>
            <person name="Yu Y."/>
            <person name="Chen B."/>
            <person name="Chen X.L."/>
            <person name="Zhou B.C."/>
            <person name="Zhang Y.Z."/>
        </authorList>
    </citation>
    <scope>NUCLEOTIDE SEQUENCE [LARGE SCALE GENOMIC DNA]</scope>
    <source>
        <strain evidence="3">JCM 12485 / KCTC 12276 / FR1064</strain>
    </source>
</reference>
<dbReference type="STRING" id="1085623.GNIT_3521"/>
<gene>
    <name evidence="2" type="ordered locus">GNIT_3521</name>
</gene>
<dbReference type="KEGG" id="gni:GNIT_3521"/>
<dbReference type="HOGENOM" id="CLU_032303_1_1_6"/>
<proteinExistence type="predicted"/>
<dbReference type="InterPro" id="IPR018723">
    <property type="entry name" value="DUF2254_membrane"/>
</dbReference>
<sequence length="453" mass="50862">MNESKQQYSAWHFRFWLINLQKIASIIGGSFWFIPSILISIAAIAGVILPKIPLPEFFTTALDHLFVIVDLEDSLEVVKLIASSTITITSIAFSMTVVALVMASNQFGPRLIENFMQNKWTQLVLGIFTSTFVFCLVVISKINVSSEAPYYPQFAIVIAVILAVICVFVLIFFIHHVATSIRADNVVKQISSSMMNDIRTLQCESKRVHAFKSIIELENYTYKLNIISKCDGYIQAVEYHQILDTAIQFDGLIIMQRRAGQYIVPGTPIAVLYNNSGIPSSISLDSALVIGQERTSLQDTLYAINQLVEMALRALSPSMNDPFTAINCIDRLASGLASFTEENLPKTSIVDDNNELRMITNEATFHDLFKGAFNQIRQNSVSHTFVVIHLLDTFITLLKACDSQAHMCEAVSTQVKSIKQYQDQNSIFYNEEDNAQFDERIAELEVLMEESDC</sequence>
<accession>G4QNQ7</accession>
<protein>
    <recommendedName>
        <fullName evidence="4">DUF2254 domain-containing protein</fullName>
    </recommendedName>
</protein>
<feature type="transmembrane region" description="Helical" evidence="1">
    <location>
        <begin position="154"/>
        <end position="174"/>
    </location>
</feature>
<name>G4QNQ7_GLANF</name>
<evidence type="ECO:0008006" key="4">
    <source>
        <dbReference type="Google" id="ProtNLM"/>
    </source>
</evidence>
<feature type="transmembrane region" description="Helical" evidence="1">
    <location>
        <begin position="23"/>
        <end position="49"/>
    </location>
</feature>
<dbReference type="AlphaFoldDB" id="G4QNQ7"/>
<keyword evidence="1" id="KW-0812">Transmembrane</keyword>
<dbReference type="Proteomes" id="UP000009282">
    <property type="component" value="Chromosome"/>
</dbReference>
<dbReference type="RefSeq" id="WP_014110486.1">
    <property type="nucleotide sequence ID" value="NC_016041.1"/>
</dbReference>
<keyword evidence="1" id="KW-1133">Transmembrane helix</keyword>
<feature type="transmembrane region" description="Helical" evidence="1">
    <location>
        <begin position="80"/>
        <end position="102"/>
    </location>
</feature>
<dbReference type="eggNOG" id="COG4325">
    <property type="taxonomic scope" value="Bacteria"/>
</dbReference>
<organism evidence="2 3">
    <name type="scientific">Glaciecola nitratireducens (strain JCM 12485 / KCTC 12276 / FR1064)</name>
    <dbReference type="NCBI Taxonomy" id="1085623"/>
    <lineage>
        <taxon>Bacteria</taxon>
        <taxon>Pseudomonadati</taxon>
        <taxon>Pseudomonadota</taxon>
        <taxon>Gammaproteobacteria</taxon>
        <taxon>Alteromonadales</taxon>
        <taxon>Alteromonadaceae</taxon>
        <taxon>Brumicola</taxon>
    </lineage>
</organism>
<evidence type="ECO:0000256" key="1">
    <source>
        <dbReference type="SAM" id="Phobius"/>
    </source>
</evidence>
<evidence type="ECO:0000313" key="2">
    <source>
        <dbReference type="EMBL" id="AEP31615.1"/>
    </source>
</evidence>
<feature type="transmembrane region" description="Helical" evidence="1">
    <location>
        <begin position="123"/>
        <end position="142"/>
    </location>
</feature>
<dbReference type="EMBL" id="CP003060">
    <property type="protein sequence ID" value="AEP31615.1"/>
    <property type="molecule type" value="Genomic_DNA"/>
</dbReference>
<dbReference type="OrthoDB" id="2955631at2"/>
<keyword evidence="1" id="KW-0472">Membrane</keyword>
<keyword evidence="3" id="KW-1185">Reference proteome</keyword>